<reference evidence="2 3" key="1">
    <citation type="submission" date="2016-01" db="EMBL/GenBank/DDBJ databases">
        <title>Complete Genome Sequence of Paenibacillus yonginensis DCY84, a novel Plant Growth-Promoting Bacteria with Elicitation of Induced Systemic Resistance.</title>
        <authorList>
            <person name="Kim Y.J."/>
            <person name="Yang D.C."/>
            <person name="Sukweenadhi J."/>
        </authorList>
    </citation>
    <scope>NUCLEOTIDE SEQUENCE [LARGE SCALE GENOMIC DNA]</scope>
    <source>
        <strain evidence="2 3">DCY84</strain>
    </source>
</reference>
<dbReference type="Pfam" id="PF00248">
    <property type="entry name" value="Aldo_ket_red"/>
    <property type="match status" value="1"/>
</dbReference>
<dbReference type="RefSeq" id="WP_068694905.1">
    <property type="nucleotide sequence ID" value="NZ_CP014167.1"/>
</dbReference>
<dbReference type="PRINTS" id="PR00069">
    <property type="entry name" value="ALDKETRDTASE"/>
</dbReference>
<sequence>MRKNQLGTSDLFVSEIGFGCMTIGTEEQAGIRLIHEALDRGINLLDTADLYDGGRNEEIVGLALKGRRQDVILATKVGNRRIPGQEGWVWDASKDYILSAVKESLRRLHTDYIDLYQLHGGTLEDPIDDTIEAFEQLKKEGIIRHYGISSIRPNVIKEYVSRSSIVSVMNQYSILDRRAEEEVLPLLEKNGISVIARGPVASGNLADGGERKAAKGYLDYSESELLEIRRRLTRVAAGSCTLSQLAIRYSLAAPAVASAIAGASSLKQLDENVSAAAIPPLSDEGLGQIRQISRANRYTQHR</sequence>
<dbReference type="OrthoDB" id="9773828at2"/>
<proteinExistence type="predicted"/>
<dbReference type="PANTHER" id="PTHR43312">
    <property type="entry name" value="D-THREO-ALDOSE 1-DEHYDROGENASE"/>
    <property type="match status" value="1"/>
</dbReference>
<dbReference type="Gene3D" id="3.20.20.100">
    <property type="entry name" value="NADP-dependent oxidoreductase domain"/>
    <property type="match status" value="1"/>
</dbReference>
<organism evidence="2 3">
    <name type="scientific">Paenibacillus yonginensis</name>
    <dbReference type="NCBI Taxonomy" id="1462996"/>
    <lineage>
        <taxon>Bacteria</taxon>
        <taxon>Bacillati</taxon>
        <taxon>Bacillota</taxon>
        <taxon>Bacilli</taxon>
        <taxon>Bacillales</taxon>
        <taxon>Paenibacillaceae</taxon>
        <taxon>Paenibacillus</taxon>
    </lineage>
</organism>
<dbReference type="AlphaFoldDB" id="A0A1B1MYR5"/>
<dbReference type="KEGG" id="pyg:AWM70_06725"/>
<name>A0A1B1MYR5_9BACL</name>
<dbReference type="InterPro" id="IPR020471">
    <property type="entry name" value="AKR"/>
</dbReference>
<dbReference type="PANTHER" id="PTHR43312:SF1">
    <property type="entry name" value="NADP-DEPENDENT OXIDOREDUCTASE DOMAIN-CONTAINING PROTEIN"/>
    <property type="match status" value="1"/>
</dbReference>
<dbReference type="InterPro" id="IPR036812">
    <property type="entry name" value="NAD(P)_OxRdtase_dom_sf"/>
</dbReference>
<protein>
    <submittedName>
        <fullName evidence="2">Oxidoreductase</fullName>
    </submittedName>
</protein>
<accession>A0A1B1MYR5</accession>
<feature type="domain" description="NADP-dependent oxidoreductase" evidence="1">
    <location>
        <begin position="15"/>
        <end position="293"/>
    </location>
</feature>
<dbReference type="Proteomes" id="UP000092573">
    <property type="component" value="Chromosome"/>
</dbReference>
<dbReference type="SUPFAM" id="SSF51430">
    <property type="entry name" value="NAD(P)-linked oxidoreductase"/>
    <property type="match status" value="1"/>
</dbReference>
<dbReference type="STRING" id="1462996.AWM70_06725"/>
<dbReference type="EMBL" id="CP014167">
    <property type="protein sequence ID" value="ANS74315.1"/>
    <property type="molecule type" value="Genomic_DNA"/>
</dbReference>
<evidence type="ECO:0000259" key="1">
    <source>
        <dbReference type="Pfam" id="PF00248"/>
    </source>
</evidence>
<dbReference type="InterPro" id="IPR053135">
    <property type="entry name" value="AKR2_Oxidoreductase"/>
</dbReference>
<dbReference type="CDD" id="cd19086">
    <property type="entry name" value="AKR_AKR11C1"/>
    <property type="match status" value="1"/>
</dbReference>
<dbReference type="GO" id="GO:0016491">
    <property type="term" value="F:oxidoreductase activity"/>
    <property type="evidence" value="ECO:0007669"/>
    <property type="project" value="InterPro"/>
</dbReference>
<dbReference type="InterPro" id="IPR023210">
    <property type="entry name" value="NADP_OxRdtase_dom"/>
</dbReference>
<gene>
    <name evidence="2" type="ORF">AWM70_06725</name>
</gene>
<keyword evidence="3" id="KW-1185">Reference proteome</keyword>
<evidence type="ECO:0000313" key="3">
    <source>
        <dbReference type="Proteomes" id="UP000092573"/>
    </source>
</evidence>
<evidence type="ECO:0000313" key="2">
    <source>
        <dbReference type="EMBL" id="ANS74315.1"/>
    </source>
</evidence>